<dbReference type="AlphaFoldDB" id="A0A0E9XQT7"/>
<dbReference type="EMBL" id="GBXM01003811">
    <property type="protein sequence ID" value="JAI04767.1"/>
    <property type="molecule type" value="Transcribed_RNA"/>
</dbReference>
<protein>
    <submittedName>
        <fullName evidence="1">Uncharacterized protein</fullName>
    </submittedName>
</protein>
<reference evidence="1" key="1">
    <citation type="submission" date="2014-11" db="EMBL/GenBank/DDBJ databases">
        <authorList>
            <person name="Amaro Gonzalez C."/>
        </authorList>
    </citation>
    <scope>NUCLEOTIDE SEQUENCE</scope>
</reference>
<organism evidence="1">
    <name type="scientific">Anguilla anguilla</name>
    <name type="common">European freshwater eel</name>
    <name type="synonym">Muraena anguilla</name>
    <dbReference type="NCBI Taxonomy" id="7936"/>
    <lineage>
        <taxon>Eukaryota</taxon>
        <taxon>Metazoa</taxon>
        <taxon>Chordata</taxon>
        <taxon>Craniata</taxon>
        <taxon>Vertebrata</taxon>
        <taxon>Euteleostomi</taxon>
        <taxon>Actinopterygii</taxon>
        <taxon>Neopterygii</taxon>
        <taxon>Teleostei</taxon>
        <taxon>Anguilliformes</taxon>
        <taxon>Anguillidae</taxon>
        <taxon>Anguilla</taxon>
    </lineage>
</organism>
<accession>A0A0E9XQT7</accession>
<sequence length="18" mass="2184">MRIPFLRATLRKTLRHCA</sequence>
<proteinExistence type="predicted"/>
<name>A0A0E9XQT7_ANGAN</name>
<evidence type="ECO:0000313" key="1">
    <source>
        <dbReference type="EMBL" id="JAI04767.1"/>
    </source>
</evidence>
<reference evidence="1" key="2">
    <citation type="journal article" date="2015" name="Fish Shellfish Immunol.">
        <title>Early steps in the European eel (Anguilla anguilla)-Vibrio vulnificus interaction in the gills: Role of the RtxA13 toxin.</title>
        <authorList>
            <person name="Callol A."/>
            <person name="Pajuelo D."/>
            <person name="Ebbesson L."/>
            <person name="Teles M."/>
            <person name="MacKenzie S."/>
            <person name="Amaro C."/>
        </authorList>
    </citation>
    <scope>NUCLEOTIDE SEQUENCE</scope>
</reference>